<evidence type="ECO:0000256" key="1">
    <source>
        <dbReference type="ARBA" id="ARBA00022679"/>
    </source>
</evidence>
<dbReference type="InterPro" id="IPR050832">
    <property type="entry name" value="Bact_Acetyltransf"/>
</dbReference>
<dbReference type="EMBL" id="FUYR01000001">
    <property type="protein sequence ID" value="SKB31408.1"/>
    <property type="molecule type" value="Genomic_DNA"/>
</dbReference>
<dbReference type="InterPro" id="IPR016181">
    <property type="entry name" value="Acyl_CoA_acyltransferase"/>
</dbReference>
<evidence type="ECO:0000313" key="4">
    <source>
        <dbReference type="EMBL" id="SKB31408.1"/>
    </source>
</evidence>
<gene>
    <name evidence="4" type="ORF">SAMN05661099_0463</name>
</gene>
<proteinExistence type="predicted"/>
<name>A0A1T5A8Z2_9SPHI</name>
<organism evidence="4 5">
    <name type="scientific">Daejeonella lutea</name>
    <dbReference type="NCBI Taxonomy" id="572036"/>
    <lineage>
        <taxon>Bacteria</taxon>
        <taxon>Pseudomonadati</taxon>
        <taxon>Bacteroidota</taxon>
        <taxon>Sphingobacteriia</taxon>
        <taxon>Sphingobacteriales</taxon>
        <taxon>Sphingobacteriaceae</taxon>
        <taxon>Daejeonella</taxon>
    </lineage>
</organism>
<dbReference type="PANTHER" id="PTHR43877">
    <property type="entry name" value="AMINOALKYLPHOSPHONATE N-ACETYLTRANSFERASE-RELATED-RELATED"/>
    <property type="match status" value="1"/>
</dbReference>
<accession>A0A1T5A8Z2</accession>
<feature type="domain" description="N-acetyltransferase" evidence="3">
    <location>
        <begin position="1"/>
        <end position="150"/>
    </location>
</feature>
<evidence type="ECO:0000313" key="5">
    <source>
        <dbReference type="Proteomes" id="UP000189981"/>
    </source>
</evidence>
<protein>
    <submittedName>
        <fullName evidence="4">Acetyltransferase (GNAT) family protein</fullName>
    </submittedName>
</protein>
<dbReference type="SUPFAM" id="SSF55729">
    <property type="entry name" value="Acyl-CoA N-acyltransferases (Nat)"/>
    <property type="match status" value="1"/>
</dbReference>
<evidence type="ECO:0000256" key="2">
    <source>
        <dbReference type="ARBA" id="ARBA00023315"/>
    </source>
</evidence>
<dbReference type="GO" id="GO:0016747">
    <property type="term" value="F:acyltransferase activity, transferring groups other than amino-acyl groups"/>
    <property type="evidence" value="ECO:0007669"/>
    <property type="project" value="InterPro"/>
</dbReference>
<dbReference type="AlphaFoldDB" id="A0A1T5A8Z2"/>
<keyword evidence="2" id="KW-0012">Acyltransferase</keyword>
<dbReference type="OrthoDB" id="9803233at2"/>
<keyword evidence="5" id="KW-1185">Reference proteome</keyword>
<dbReference type="STRING" id="572036.SAMN05661099_0463"/>
<reference evidence="5" key="1">
    <citation type="submission" date="2017-02" db="EMBL/GenBank/DDBJ databases">
        <authorList>
            <person name="Varghese N."/>
            <person name="Submissions S."/>
        </authorList>
    </citation>
    <scope>NUCLEOTIDE SEQUENCE [LARGE SCALE GENOMIC DNA]</scope>
    <source>
        <strain evidence="5">DSM 22385</strain>
    </source>
</reference>
<dbReference type="InterPro" id="IPR000182">
    <property type="entry name" value="GNAT_dom"/>
</dbReference>
<dbReference type="Proteomes" id="UP000189981">
    <property type="component" value="Unassembled WGS sequence"/>
</dbReference>
<dbReference type="RefSeq" id="WP_079700998.1">
    <property type="nucleotide sequence ID" value="NZ_FUYR01000001.1"/>
</dbReference>
<dbReference type="Pfam" id="PF00583">
    <property type="entry name" value="Acetyltransf_1"/>
    <property type="match status" value="1"/>
</dbReference>
<dbReference type="PROSITE" id="PS51186">
    <property type="entry name" value="GNAT"/>
    <property type="match status" value="1"/>
</dbReference>
<evidence type="ECO:0000259" key="3">
    <source>
        <dbReference type="PROSITE" id="PS51186"/>
    </source>
</evidence>
<keyword evidence="1 4" id="KW-0808">Transferase</keyword>
<dbReference type="Gene3D" id="3.40.630.30">
    <property type="match status" value="1"/>
</dbReference>
<dbReference type="PANTHER" id="PTHR43877:SF2">
    <property type="entry name" value="AMINOALKYLPHOSPHONATE N-ACETYLTRANSFERASE-RELATED"/>
    <property type="match status" value="1"/>
</dbReference>
<sequence length="150" mass="17045">MITLIRTESDNQDFRELVKQLDADLAIRDGSEHEFYAQFNKVDKIKHVVVAYEDDIPVGCGAIKELTSEAMEVKRMYTIPASRGKGAASMVLSELERWSAELNYKTCRLETGKKQPEAIALYLKQNYKIIPNYGQYAGVENSVCFEKSIQ</sequence>